<feature type="modified residue" description="N6-(pyridoxal phosphate)lysine" evidence="11">
    <location>
        <position position="189"/>
    </location>
</feature>
<evidence type="ECO:0000256" key="5">
    <source>
        <dbReference type="ARBA" id="ARBA00022576"/>
    </source>
</evidence>
<evidence type="ECO:0000256" key="7">
    <source>
        <dbReference type="ARBA" id="ARBA00022679"/>
    </source>
</evidence>
<reference evidence="13 14" key="1">
    <citation type="journal article" date="2014" name="Nature">
        <title>Sequential evolution of bacterial morphology by co-option of a developmental regulator.</title>
        <authorList>
            <person name="Jiang C."/>
            <person name="Brown P.J."/>
            <person name="Ducret A."/>
            <person name="Brun Y.V."/>
        </authorList>
    </citation>
    <scope>NUCLEOTIDE SEQUENCE [LARGE SCALE GENOMIC DNA]</scope>
    <source>
        <strain evidence="13 14">DSM 16100</strain>
    </source>
</reference>
<dbReference type="GO" id="GO:0004400">
    <property type="term" value="F:histidinol-phosphate transaminase activity"/>
    <property type="evidence" value="ECO:0007669"/>
    <property type="project" value="UniProtKB-UniRule"/>
</dbReference>
<keyword evidence="14" id="KW-1185">Reference proteome</keyword>
<dbReference type="PANTHER" id="PTHR42885:SF2">
    <property type="entry name" value="HISTIDINOL-PHOSPHATE AMINOTRANSFERASE"/>
    <property type="match status" value="1"/>
</dbReference>
<comment type="caution">
    <text evidence="13">The sequence shown here is derived from an EMBL/GenBank/DDBJ whole genome shotgun (WGS) entry which is preliminary data.</text>
</comment>
<dbReference type="UniPathway" id="UPA00031">
    <property type="reaction ID" value="UER00012"/>
</dbReference>
<evidence type="ECO:0000256" key="6">
    <source>
        <dbReference type="ARBA" id="ARBA00022605"/>
    </source>
</evidence>
<dbReference type="InterPro" id="IPR015421">
    <property type="entry name" value="PyrdxlP-dep_Trfase_major"/>
</dbReference>
<dbReference type="EC" id="2.6.1.9" evidence="11"/>
<sequence>MQTGLIKINTNESPFSPTPAVQRAIRDAVNSDLRLYPDPNAFLLRQAISQAHGVNIDEVFVGNGSDEVLGHAISALMDHGAPVLLPDITYGFYQIWCALYGIDFKLIPLNADFDIETDDYRQAAGGIIIANPNAPTGRFLSVQQITGLLELHPGRVLIVDEAYGDFCDQSAVQLIQHFPNLLVTRTFSKSRALAGMRIGYALGQKPLIEGLERVKGCFTPYPVDRLAQIAGAAAIADPNYREQIDAIVSERIRLSDTLLALGFDVVPSSANFILTRHPKLPGIDLYNALRRRDILVRHFSTPRLQTYIRITVGTTAQMGQLAKTLTDLLF</sequence>
<keyword evidence="6 11" id="KW-0028">Amino-acid biosynthesis</keyword>
<evidence type="ECO:0000313" key="14">
    <source>
        <dbReference type="Proteomes" id="UP000017837"/>
    </source>
</evidence>
<dbReference type="Gene3D" id="3.40.640.10">
    <property type="entry name" value="Type I PLP-dependent aspartate aminotransferase-like (Major domain)"/>
    <property type="match status" value="1"/>
</dbReference>
<keyword evidence="8 11" id="KW-0663">Pyridoxal phosphate</keyword>
<comment type="pathway">
    <text evidence="2 11">Amino-acid biosynthesis; L-histidine biosynthesis; L-histidine from 5-phospho-alpha-D-ribose 1-diphosphate: step 7/9.</text>
</comment>
<comment type="cofactor">
    <cofactor evidence="1 11">
        <name>pyridoxal 5'-phosphate</name>
        <dbReference type="ChEBI" id="CHEBI:597326"/>
    </cofactor>
</comment>
<dbReference type="SUPFAM" id="SSF53383">
    <property type="entry name" value="PLP-dependent transferases"/>
    <property type="match status" value="1"/>
</dbReference>
<dbReference type="STRING" id="1121022.GCA_000376105_04343"/>
<evidence type="ECO:0000256" key="3">
    <source>
        <dbReference type="ARBA" id="ARBA00007970"/>
    </source>
</evidence>
<dbReference type="InterPro" id="IPR001917">
    <property type="entry name" value="Aminotrans_II_pyridoxalP_BS"/>
</dbReference>
<dbReference type="PROSITE" id="PS00599">
    <property type="entry name" value="AA_TRANSFER_CLASS_2"/>
    <property type="match status" value="1"/>
</dbReference>
<dbReference type="InterPro" id="IPR004839">
    <property type="entry name" value="Aminotransferase_I/II_large"/>
</dbReference>
<evidence type="ECO:0000313" key="13">
    <source>
        <dbReference type="EMBL" id="ESQ80703.1"/>
    </source>
</evidence>
<dbReference type="EMBL" id="AWGB01000095">
    <property type="protein sequence ID" value="ESQ80703.1"/>
    <property type="molecule type" value="Genomic_DNA"/>
</dbReference>
<evidence type="ECO:0000256" key="1">
    <source>
        <dbReference type="ARBA" id="ARBA00001933"/>
    </source>
</evidence>
<comment type="catalytic activity">
    <reaction evidence="10 11">
        <text>L-histidinol phosphate + 2-oxoglutarate = 3-(imidazol-4-yl)-2-oxopropyl phosphate + L-glutamate</text>
        <dbReference type="Rhea" id="RHEA:23744"/>
        <dbReference type="ChEBI" id="CHEBI:16810"/>
        <dbReference type="ChEBI" id="CHEBI:29985"/>
        <dbReference type="ChEBI" id="CHEBI:57766"/>
        <dbReference type="ChEBI" id="CHEBI:57980"/>
        <dbReference type="EC" id="2.6.1.9"/>
    </reaction>
</comment>
<dbReference type="Pfam" id="PF00155">
    <property type="entry name" value="Aminotran_1_2"/>
    <property type="match status" value="1"/>
</dbReference>
<dbReference type="eggNOG" id="COG0079">
    <property type="taxonomic scope" value="Bacteria"/>
</dbReference>
<evidence type="ECO:0000259" key="12">
    <source>
        <dbReference type="Pfam" id="PF00155"/>
    </source>
</evidence>
<evidence type="ECO:0000256" key="2">
    <source>
        <dbReference type="ARBA" id="ARBA00005011"/>
    </source>
</evidence>
<dbReference type="Gene3D" id="3.90.1150.10">
    <property type="entry name" value="Aspartate Aminotransferase, domain 1"/>
    <property type="match status" value="1"/>
</dbReference>
<evidence type="ECO:0000256" key="4">
    <source>
        <dbReference type="ARBA" id="ARBA00011738"/>
    </source>
</evidence>
<evidence type="ECO:0000256" key="11">
    <source>
        <dbReference type="HAMAP-Rule" id="MF_01023"/>
    </source>
</evidence>
<evidence type="ECO:0000256" key="9">
    <source>
        <dbReference type="ARBA" id="ARBA00023102"/>
    </source>
</evidence>
<dbReference type="InterPro" id="IPR005861">
    <property type="entry name" value="HisP_aminotrans"/>
</dbReference>
<feature type="domain" description="Aminotransferase class I/classII large" evidence="12">
    <location>
        <begin position="5"/>
        <end position="324"/>
    </location>
</feature>
<dbReference type="PATRIC" id="fig|1121022.4.peg.4572"/>
<dbReference type="InterPro" id="IPR015422">
    <property type="entry name" value="PyrdxlP-dep_Trfase_small"/>
</dbReference>
<accession>V4QND7</accession>
<comment type="similarity">
    <text evidence="3 11">Belongs to the class-II pyridoxal-phosphate-dependent aminotransferase family. Histidinol-phosphate aminotransferase subfamily.</text>
</comment>
<dbReference type="HAMAP" id="MF_01023">
    <property type="entry name" value="HisC_aminotrans_2"/>
    <property type="match status" value="1"/>
</dbReference>
<keyword evidence="9 11" id="KW-0368">Histidine biosynthesis</keyword>
<dbReference type="PANTHER" id="PTHR42885">
    <property type="entry name" value="HISTIDINOL-PHOSPHATE AMINOTRANSFERASE-RELATED"/>
    <property type="match status" value="1"/>
</dbReference>
<organism evidence="13 14">
    <name type="scientific">Asticcacaulis benevestitus DSM 16100 = ATCC BAA-896</name>
    <dbReference type="NCBI Taxonomy" id="1121022"/>
    <lineage>
        <taxon>Bacteria</taxon>
        <taxon>Pseudomonadati</taxon>
        <taxon>Pseudomonadota</taxon>
        <taxon>Alphaproteobacteria</taxon>
        <taxon>Caulobacterales</taxon>
        <taxon>Caulobacteraceae</taxon>
        <taxon>Asticcacaulis</taxon>
    </lineage>
</organism>
<evidence type="ECO:0000256" key="10">
    <source>
        <dbReference type="ARBA" id="ARBA00047481"/>
    </source>
</evidence>
<keyword evidence="5 11" id="KW-0032">Aminotransferase</keyword>
<proteinExistence type="inferred from homology"/>
<protein>
    <recommendedName>
        <fullName evidence="11">Histidinol-phosphate aminotransferase</fullName>
        <ecNumber evidence="11">2.6.1.9</ecNumber>
    </recommendedName>
    <alternativeName>
        <fullName evidence="11">Imidazole acetol-phosphate transaminase</fullName>
    </alternativeName>
</protein>
<gene>
    <name evidence="11" type="primary">hisC</name>
    <name evidence="13" type="ORF">ABENE_22330</name>
</gene>
<dbReference type="CDD" id="cd00609">
    <property type="entry name" value="AAT_like"/>
    <property type="match status" value="1"/>
</dbReference>
<evidence type="ECO:0000256" key="8">
    <source>
        <dbReference type="ARBA" id="ARBA00022898"/>
    </source>
</evidence>
<dbReference type="AlphaFoldDB" id="V4QND7"/>
<name>V4QND7_9CAUL</name>
<dbReference type="InterPro" id="IPR015424">
    <property type="entry name" value="PyrdxlP-dep_Trfase"/>
</dbReference>
<dbReference type="GO" id="GO:0000105">
    <property type="term" value="P:L-histidine biosynthetic process"/>
    <property type="evidence" value="ECO:0007669"/>
    <property type="project" value="UniProtKB-UniRule"/>
</dbReference>
<dbReference type="Proteomes" id="UP000017837">
    <property type="component" value="Unassembled WGS sequence"/>
</dbReference>
<comment type="subunit">
    <text evidence="4 11">Homodimer.</text>
</comment>
<dbReference type="GO" id="GO:0030170">
    <property type="term" value="F:pyridoxal phosphate binding"/>
    <property type="evidence" value="ECO:0007669"/>
    <property type="project" value="InterPro"/>
</dbReference>
<keyword evidence="7 11" id="KW-0808">Transferase</keyword>